<dbReference type="InterPro" id="IPR031730">
    <property type="entry name" value="Carbam_trans_C"/>
</dbReference>
<evidence type="ECO:0000259" key="1">
    <source>
        <dbReference type="Pfam" id="PF16861"/>
    </source>
</evidence>
<protein>
    <recommendedName>
        <fullName evidence="1">Carbamoyltransferase C-terminal domain-containing protein</fullName>
    </recommendedName>
</protein>
<comment type="caution">
    <text evidence="2">The sequence shown here is derived from an EMBL/GenBank/DDBJ whole genome shotgun (WGS) entry which is preliminary data.</text>
</comment>
<name>A0AB36JHA0_9BACL</name>
<dbReference type="InterPro" id="IPR038152">
    <property type="entry name" value="Carbam_trans_C_sf"/>
</dbReference>
<dbReference type="PANTHER" id="PTHR34847:SF1">
    <property type="entry name" value="NODULATION PROTEIN U"/>
    <property type="match status" value="1"/>
</dbReference>
<dbReference type="Gene3D" id="3.90.870.20">
    <property type="entry name" value="Carbamoyltransferase, C-terminal domain"/>
    <property type="match status" value="1"/>
</dbReference>
<dbReference type="EMBL" id="MPTO01000003">
    <property type="protein sequence ID" value="OME23551.1"/>
    <property type="molecule type" value="Genomic_DNA"/>
</dbReference>
<evidence type="ECO:0000313" key="3">
    <source>
        <dbReference type="Proteomes" id="UP000187323"/>
    </source>
</evidence>
<evidence type="ECO:0000313" key="2">
    <source>
        <dbReference type="EMBL" id="OME23551.1"/>
    </source>
</evidence>
<dbReference type="Pfam" id="PF16861">
    <property type="entry name" value="Carbam_trans_C"/>
    <property type="match status" value="1"/>
</dbReference>
<sequence length="637" mass="73847">MKDGYYLSTYLHIDETASILEIAIRHDQNLSLWFKEGEHVQLVHCWELERISGIKKYNTSFYNIAQAKELINDLLSTYNLTLNDMQEVWGTPQLESVNDYHSLFIYQQVSYHSIAHLFSTIMQNTDIFYNENIIGLAVDGAPDNVIDRNIHKKKHYAGCVVKNGEIEVFPVFSPAPLWMYASSLYKLREGTLMAIASASTSRLYRGEDDLILVDDASNINKAYEYITNIQKEVDSLTDDDAGVRFSGFDKCFSVQENKISMVMKEVQSLSIRIMEHNLDEIISRHHINPADTYLALSGGFALNCPTNTHLMKNYKFKGFLGLPCVSDTGQSLGIGLYAFYKKMSRVIFKLGHAYYGNDDNSLKNILGNSKYSEFIRKISDLNFQEVVEDIISNPIVWFDGRSEIGPRALGHRSILADPRNSKAKDLLNKYKERQWWRPVAPIVLNEYVNEWFEEAYSSPFMLHAFKVRAEKVESVPAICHIDHTARIQTLTLTDEPRLHQLIQTFYEVTGIPILCNTSLNDKEEPIIDKIDEAINFALRKKIKVIYVNGIRLELQNHERYRVEKPLARRDFALFDRSELDQKRREYNPYGISKEMLRLYYWRPELSEKYDLKKEEDVSSFKIYVRISNKILSETLLE</sequence>
<accession>A0AB36JHA0</accession>
<dbReference type="RefSeq" id="WP_076133537.1">
    <property type="nucleotide sequence ID" value="NZ_MPTO01000003.1"/>
</dbReference>
<dbReference type="PANTHER" id="PTHR34847">
    <property type="entry name" value="NODULATION PROTEIN U"/>
    <property type="match status" value="1"/>
</dbReference>
<dbReference type="InterPro" id="IPR051338">
    <property type="entry name" value="NodU/CmcH_Carbamoyltrnsfr"/>
</dbReference>
<dbReference type="AlphaFoldDB" id="A0AB36JHA0"/>
<dbReference type="Gene3D" id="3.30.420.40">
    <property type="match status" value="1"/>
</dbReference>
<reference evidence="2 3" key="1">
    <citation type="submission" date="2016-10" db="EMBL/GenBank/DDBJ databases">
        <title>Paenibacillus species isolates.</title>
        <authorList>
            <person name="Beno S.M."/>
        </authorList>
    </citation>
    <scope>NUCLEOTIDE SEQUENCE [LARGE SCALE GENOMIC DNA]</scope>
    <source>
        <strain evidence="2 3">FSL H7-0918</strain>
    </source>
</reference>
<feature type="domain" description="Carbamoyltransferase C-terminal" evidence="1">
    <location>
        <begin position="394"/>
        <end position="550"/>
    </location>
</feature>
<gene>
    <name evidence="2" type="ORF">BSK47_03605</name>
</gene>
<dbReference type="Proteomes" id="UP000187323">
    <property type="component" value="Unassembled WGS sequence"/>
</dbReference>
<organism evidence="2 3">
    <name type="scientific">Paenibacillus odorifer</name>
    <dbReference type="NCBI Taxonomy" id="189426"/>
    <lineage>
        <taxon>Bacteria</taxon>
        <taxon>Bacillati</taxon>
        <taxon>Bacillota</taxon>
        <taxon>Bacilli</taxon>
        <taxon>Bacillales</taxon>
        <taxon>Paenibacillaceae</taxon>
        <taxon>Paenibacillus</taxon>
    </lineage>
</organism>
<proteinExistence type="predicted"/>